<evidence type="ECO:0008006" key="3">
    <source>
        <dbReference type="Google" id="ProtNLM"/>
    </source>
</evidence>
<dbReference type="PROSITE" id="PS51257">
    <property type="entry name" value="PROKAR_LIPOPROTEIN"/>
    <property type="match status" value="1"/>
</dbReference>
<evidence type="ECO:0000313" key="1">
    <source>
        <dbReference type="EMBL" id="SHE39739.1"/>
    </source>
</evidence>
<keyword evidence="2" id="KW-1185">Reference proteome</keyword>
<evidence type="ECO:0000313" key="2">
    <source>
        <dbReference type="Proteomes" id="UP000184462"/>
    </source>
</evidence>
<dbReference type="RefSeq" id="WP_073191560.1">
    <property type="nucleotide sequence ID" value="NZ_FQTW01000001.1"/>
</dbReference>
<gene>
    <name evidence="1" type="ORF">SAMN05444278_101503</name>
</gene>
<protein>
    <recommendedName>
        <fullName evidence="3">Phosphopeptide-binding protein</fullName>
    </recommendedName>
</protein>
<sequence length="272" mass="30267">MKKLQLSIFALVIAFTFSCKNNEAAKEESQSETVTETENQEVKTEKISLTPLEGSPAYADSKLMLDGDAMIQVDSGENTFNFEVENYELGIQTPNAGDNSLANSAKGQHIHVIMDNQPYSAHYSTEVKKDITEGDHVMLAFLSRSYHESVKNADAVVVKKITAGNPADSLKMDVDLTAPHLFYSRPKGTYTGEDVNKVLLDFYLVNTEISEDGNKVLAIINGEEFTITEWQPYVMEGLPLGENTIELQLVDKDNQPIEGPFNYVKRSVMLEK</sequence>
<name>A0A1M4T5L4_9FLAO</name>
<reference evidence="1 2" key="1">
    <citation type="submission" date="2016-11" db="EMBL/GenBank/DDBJ databases">
        <authorList>
            <person name="Jaros S."/>
            <person name="Januszkiewicz K."/>
            <person name="Wedrychowicz H."/>
        </authorList>
    </citation>
    <scope>NUCLEOTIDE SEQUENCE [LARGE SCALE GENOMIC DNA]</scope>
    <source>
        <strain evidence="1 2">DSM 25661</strain>
    </source>
</reference>
<dbReference type="STRING" id="1155689.SAMN05444278_101503"/>
<proteinExistence type="predicted"/>
<organism evidence="1 2">
    <name type="scientific">Psychroflexus salarius</name>
    <dbReference type="NCBI Taxonomy" id="1155689"/>
    <lineage>
        <taxon>Bacteria</taxon>
        <taxon>Pseudomonadati</taxon>
        <taxon>Bacteroidota</taxon>
        <taxon>Flavobacteriia</taxon>
        <taxon>Flavobacteriales</taxon>
        <taxon>Flavobacteriaceae</taxon>
        <taxon>Psychroflexus</taxon>
    </lineage>
</organism>
<dbReference type="EMBL" id="FQTW01000001">
    <property type="protein sequence ID" value="SHE39739.1"/>
    <property type="molecule type" value="Genomic_DNA"/>
</dbReference>
<dbReference type="OrthoDB" id="647046at2"/>
<dbReference type="Proteomes" id="UP000184462">
    <property type="component" value="Unassembled WGS sequence"/>
</dbReference>
<accession>A0A1M4T5L4</accession>
<dbReference type="AlphaFoldDB" id="A0A1M4T5L4"/>